<dbReference type="EMBL" id="UZAM01009381">
    <property type="protein sequence ID" value="VDP08807.1"/>
    <property type="molecule type" value="Genomic_DNA"/>
</dbReference>
<keyword evidence="1" id="KW-0472">Membrane</keyword>
<proteinExistence type="predicted"/>
<dbReference type="AlphaFoldDB" id="A0A183IQR7"/>
<reference evidence="2 3" key="2">
    <citation type="submission" date="2018-11" db="EMBL/GenBank/DDBJ databases">
        <authorList>
            <consortium name="Pathogen Informatics"/>
        </authorList>
    </citation>
    <scope>NUCLEOTIDE SEQUENCE [LARGE SCALE GENOMIC DNA]</scope>
</reference>
<protein>
    <submittedName>
        <fullName evidence="4">E2F_CC-MB domain-containing protein</fullName>
    </submittedName>
</protein>
<evidence type="ECO:0000256" key="1">
    <source>
        <dbReference type="SAM" id="Phobius"/>
    </source>
</evidence>
<evidence type="ECO:0000313" key="4">
    <source>
        <dbReference type="WBParaSite" id="SBAD_0000619901-mRNA-1"/>
    </source>
</evidence>
<evidence type="ECO:0000313" key="3">
    <source>
        <dbReference type="Proteomes" id="UP000270296"/>
    </source>
</evidence>
<dbReference type="WBParaSite" id="SBAD_0000619901-mRNA-1">
    <property type="protein sequence ID" value="SBAD_0000619901-mRNA-1"/>
    <property type="gene ID" value="SBAD_0000619901"/>
</dbReference>
<evidence type="ECO:0000313" key="2">
    <source>
        <dbReference type="EMBL" id="VDP08807.1"/>
    </source>
</evidence>
<gene>
    <name evidence="2" type="ORF">SBAD_LOCUS5964</name>
</gene>
<keyword evidence="1" id="KW-0812">Transmembrane</keyword>
<reference evidence="4" key="1">
    <citation type="submission" date="2016-06" db="UniProtKB">
        <authorList>
            <consortium name="WormBaseParasite"/>
        </authorList>
    </citation>
    <scope>IDENTIFICATION</scope>
</reference>
<accession>A0A183IQR7</accession>
<dbReference type="Proteomes" id="UP000270296">
    <property type="component" value="Unassembled WGS sequence"/>
</dbReference>
<keyword evidence="3" id="KW-1185">Reference proteome</keyword>
<organism evidence="4">
    <name type="scientific">Soboliphyme baturini</name>
    <dbReference type="NCBI Taxonomy" id="241478"/>
    <lineage>
        <taxon>Eukaryota</taxon>
        <taxon>Metazoa</taxon>
        <taxon>Ecdysozoa</taxon>
        <taxon>Nematoda</taxon>
        <taxon>Enoplea</taxon>
        <taxon>Dorylaimia</taxon>
        <taxon>Dioctophymatida</taxon>
        <taxon>Dioctophymatoidea</taxon>
        <taxon>Soboliphymatidae</taxon>
        <taxon>Soboliphyme</taxon>
    </lineage>
</organism>
<name>A0A183IQR7_9BILA</name>
<feature type="transmembrane region" description="Helical" evidence="1">
    <location>
        <begin position="100"/>
        <end position="120"/>
    </location>
</feature>
<keyword evidence="1" id="KW-1133">Transmembrane helix</keyword>
<sequence>MYSFLFGDSLSEIRYTEDMLAATPSGFSVKEEQLSELSDSDDEDVIECECVSDAAVEPAGVPSYSNIYGDISENGSKVRYFMDGVPITAKIVHMERDQHVISIFHPIVLVSLVVHMFLILTLVQPLFLQKLVTLFLFITYKYYEAVSHQTTDKLFHAAYTVQVGCC</sequence>